<dbReference type="Pfam" id="PF13454">
    <property type="entry name" value="NAD_binding_9"/>
    <property type="match status" value="1"/>
</dbReference>
<gene>
    <name evidence="2" type="ORF">FD02_GL001849</name>
</gene>
<dbReference type="RefSeq" id="WP_056950241.1">
    <property type="nucleotide sequence ID" value="NZ_AZDJ01000003.1"/>
</dbReference>
<keyword evidence="3" id="KW-1185">Reference proteome</keyword>
<evidence type="ECO:0000313" key="2">
    <source>
        <dbReference type="EMBL" id="KRK74014.1"/>
    </source>
</evidence>
<reference evidence="2 3" key="1">
    <citation type="journal article" date="2015" name="Genome Announc.">
        <title>Expanding the biotechnology potential of lactobacilli through comparative genomics of 213 strains and associated genera.</title>
        <authorList>
            <person name="Sun Z."/>
            <person name="Harris H.M."/>
            <person name="McCann A."/>
            <person name="Guo C."/>
            <person name="Argimon S."/>
            <person name="Zhang W."/>
            <person name="Yang X."/>
            <person name="Jeffery I.B."/>
            <person name="Cooney J.C."/>
            <person name="Kagawa T.F."/>
            <person name="Liu W."/>
            <person name="Song Y."/>
            <person name="Salvetti E."/>
            <person name="Wrobel A."/>
            <person name="Rasinkangas P."/>
            <person name="Parkhill J."/>
            <person name="Rea M.C."/>
            <person name="O'Sullivan O."/>
            <person name="Ritari J."/>
            <person name="Douillard F.P."/>
            <person name="Paul Ross R."/>
            <person name="Yang R."/>
            <person name="Briner A.E."/>
            <person name="Felis G.E."/>
            <person name="de Vos W.M."/>
            <person name="Barrangou R."/>
            <person name="Klaenhammer T.R."/>
            <person name="Caufield P.W."/>
            <person name="Cui Y."/>
            <person name="Zhang H."/>
            <person name="O'Toole P.W."/>
        </authorList>
    </citation>
    <scope>NUCLEOTIDE SEQUENCE [LARGE SCALE GENOMIC DNA]</scope>
    <source>
        <strain evidence="2 3">JCM 17158</strain>
    </source>
</reference>
<dbReference type="OrthoDB" id="6309046at2"/>
<dbReference type="PATRIC" id="fig|1291734.4.peg.1899"/>
<comment type="caution">
    <text evidence="2">The sequence shown here is derived from an EMBL/GenBank/DDBJ whole genome shotgun (WGS) entry which is preliminary data.</text>
</comment>
<proteinExistence type="predicted"/>
<dbReference type="AlphaFoldDB" id="A0A0R1JRW1"/>
<dbReference type="InterPro" id="IPR052189">
    <property type="entry name" value="L-asp_N-monooxygenase_NS-form"/>
</dbReference>
<dbReference type="PANTHER" id="PTHR40254">
    <property type="entry name" value="BLR0577 PROTEIN"/>
    <property type="match status" value="1"/>
</dbReference>
<name>A0A0R1JRW1_9LACO</name>
<dbReference type="STRING" id="1291734.FD02_GL001849"/>
<dbReference type="SUPFAM" id="SSF51905">
    <property type="entry name" value="FAD/NAD(P)-binding domain"/>
    <property type="match status" value="1"/>
</dbReference>
<dbReference type="EMBL" id="AZDJ01000003">
    <property type="protein sequence ID" value="KRK74014.1"/>
    <property type="molecule type" value="Genomic_DNA"/>
</dbReference>
<accession>A0A0R1JRW1</accession>
<dbReference type="PANTHER" id="PTHR40254:SF1">
    <property type="entry name" value="BLR0577 PROTEIN"/>
    <property type="match status" value="1"/>
</dbReference>
<dbReference type="Proteomes" id="UP000051804">
    <property type="component" value="Unassembled WGS sequence"/>
</dbReference>
<organism evidence="2 3">
    <name type="scientific">Lacticaseibacillus nasuensis JCM 17158</name>
    <dbReference type="NCBI Taxonomy" id="1291734"/>
    <lineage>
        <taxon>Bacteria</taxon>
        <taxon>Bacillati</taxon>
        <taxon>Bacillota</taxon>
        <taxon>Bacilli</taxon>
        <taxon>Lactobacillales</taxon>
        <taxon>Lactobacillaceae</taxon>
        <taxon>Lacticaseibacillus</taxon>
    </lineage>
</organism>
<dbReference type="InterPro" id="IPR036188">
    <property type="entry name" value="FAD/NAD-bd_sf"/>
</dbReference>
<protein>
    <submittedName>
        <fullName evidence="2">FAD(NAD)-dependent oxidoreductase</fullName>
    </submittedName>
</protein>
<sequence length="601" mass="65094">MKIALIGAGPRGLLVLERLIAWQPTIDRDLTITLYDPEGIGGRVWTSTQPRELIMNTAAQHITLFYDRTVAAPAPFTPGPSLAEWAAGPARDYLANLPGGATFADEVAALTPNDYPTRGLYGVYQDWVYAELGRRAAGNVHFHLVQQMVTAVTPDSTGFTVHAANTTHVDAVVMALGNSENSLTREQQELTTYAAQHDLFYLPPNLPAEPDLAMIAPGAGVILRGLGLSFFDFVSRLTEGRGGHFSADGDRLVYHPSGREPNIVAGSRRGFPYRAKARNEKAPAEQITPRFLTPARLADWQAAGGVSGADFWATLQREVEFTYYSLLLPQAYPKLALAKFQLAFMRHPDETLKALPLAPSDRLDWSALLHPAVADAGAMAAYLDGDATDAALGSKTGPLTAALEVLRDLRDPIRQVVAMGLLSDDEYLDFFLREFVGTNDYLSIGPPLLRIRQLAALLRAGVVTLLAPGMRVTGTAGYFVASAASAPTVSYRAATLIEARVPAANAPTAANPLLQQLQHDGLATTFELQLAGERRFASGAILVDRTDSRLLDRSRQSHGKLFFWGVPTEGFNWLTTASPRPYVNDISLRQANAIARAVLDI</sequence>
<dbReference type="InterPro" id="IPR038732">
    <property type="entry name" value="HpyO/CreE_NAD-binding"/>
</dbReference>
<evidence type="ECO:0000259" key="1">
    <source>
        <dbReference type="Pfam" id="PF13454"/>
    </source>
</evidence>
<evidence type="ECO:0000313" key="3">
    <source>
        <dbReference type="Proteomes" id="UP000051804"/>
    </source>
</evidence>
<feature type="domain" description="FAD-dependent urate hydroxylase HpyO/Asp monooxygenase CreE-like FAD/NAD(P)-binding" evidence="1">
    <location>
        <begin position="4"/>
        <end position="178"/>
    </location>
</feature>